<organism evidence="2 3">
    <name type="scientific">Aedes albopictus</name>
    <name type="common">Asian tiger mosquito</name>
    <name type="synonym">Stegomyia albopicta</name>
    <dbReference type="NCBI Taxonomy" id="7160"/>
    <lineage>
        <taxon>Eukaryota</taxon>
        <taxon>Metazoa</taxon>
        <taxon>Ecdysozoa</taxon>
        <taxon>Arthropoda</taxon>
        <taxon>Hexapoda</taxon>
        <taxon>Insecta</taxon>
        <taxon>Pterygota</taxon>
        <taxon>Neoptera</taxon>
        <taxon>Endopterygota</taxon>
        <taxon>Diptera</taxon>
        <taxon>Nematocera</taxon>
        <taxon>Culicoidea</taxon>
        <taxon>Culicidae</taxon>
        <taxon>Culicinae</taxon>
        <taxon>Aedini</taxon>
        <taxon>Aedes</taxon>
        <taxon>Stegomyia</taxon>
    </lineage>
</organism>
<dbReference type="GeneID" id="109623085"/>
<evidence type="ECO:0000313" key="3">
    <source>
        <dbReference type="Proteomes" id="UP000069940"/>
    </source>
</evidence>
<feature type="region of interest" description="Disordered" evidence="1">
    <location>
        <begin position="426"/>
        <end position="446"/>
    </location>
</feature>
<keyword evidence="3" id="KW-1185">Reference proteome</keyword>
<accession>A0ABM2A0D5</accession>
<feature type="compositionally biased region" description="Low complexity" evidence="1">
    <location>
        <begin position="233"/>
        <end position="243"/>
    </location>
</feature>
<reference evidence="2" key="2">
    <citation type="submission" date="2025-05" db="UniProtKB">
        <authorList>
            <consortium name="EnsemblMetazoa"/>
        </authorList>
    </citation>
    <scope>IDENTIFICATION</scope>
    <source>
        <strain evidence="2">Foshan</strain>
    </source>
</reference>
<dbReference type="EnsemblMetazoa" id="AALFPA23_023287.R34633">
    <property type="protein sequence ID" value="AALFPA23_023287.P34633"/>
    <property type="gene ID" value="AALFPA23_023287"/>
</dbReference>
<reference evidence="3" key="1">
    <citation type="journal article" date="2015" name="Proc. Natl. Acad. Sci. U.S.A.">
        <title>Genome sequence of the Asian Tiger mosquito, Aedes albopictus, reveals insights into its biology, genetics, and evolution.</title>
        <authorList>
            <person name="Chen X.G."/>
            <person name="Jiang X."/>
            <person name="Gu J."/>
            <person name="Xu M."/>
            <person name="Wu Y."/>
            <person name="Deng Y."/>
            <person name="Zhang C."/>
            <person name="Bonizzoni M."/>
            <person name="Dermauw W."/>
            <person name="Vontas J."/>
            <person name="Armbruster P."/>
            <person name="Huang X."/>
            <person name="Yang Y."/>
            <person name="Zhang H."/>
            <person name="He W."/>
            <person name="Peng H."/>
            <person name="Liu Y."/>
            <person name="Wu K."/>
            <person name="Chen J."/>
            <person name="Lirakis M."/>
            <person name="Topalis P."/>
            <person name="Van Leeuwen T."/>
            <person name="Hall A.B."/>
            <person name="Jiang X."/>
            <person name="Thorpe C."/>
            <person name="Mueller R.L."/>
            <person name="Sun C."/>
            <person name="Waterhouse R.M."/>
            <person name="Yan G."/>
            <person name="Tu Z.J."/>
            <person name="Fang X."/>
            <person name="James A.A."/>
        </authorList>
    </citation>
    <scope>NUCLEOTIDE SEQUENCE [LARGE SCALE GENOMIC DNA]</scope>
    <source>
        <strain evidence="3">Foshan</strain>
    </source>
</reference>
<name>A0ABM2A0D5_AEDAL</name>
<dbReference type="Proteomes" id="UP000069940">
    <property type="component" value="Unassembled WGS sequence"/>
</dbReference>
<dbReference type="RefSeq" id="XP_062705530.1">
    <property type="nucleotide sequence ID" value="XM_062849546.1"/>
</dbReference>
<feature type="region of interest" description="Disordered" evidence="1">
    <location>
        <begin position="354"/>
        <end position="378"/>
    </location>
</feature>
<sequence length="465" mass="52537">MGICLAEAIADTTIRLKKISYLSFTTTMENLLRWRQSQRIASSTDNTTDEGYFCENIFCLAKFVKSYGVTEHRVDYIKTVDGHEYDYHYHDGSAPRFEKSKLHHLQQPQQHQRFHNFNNHQQQQQVLRSKRPYKQPLKQPYFNKFFTSGNQEHSFANNEFQAAAAAAPSYSSISSSSNTNFKQQNSIPIFESHEKIRHSFIDHNDDDDDGKTSTSNFDYETERPIKRRPISKPKPSTKPSSIIDTSLHGFRTQNNGHRVNQYHGYDDSSESAEALAKPLTGSSHSSAPFHFLSNNSSPTNIPGFHYISGGYSYFSSHPVPKKKKLQPIVVESTFDDDSDDEPVIATTTRRPYVAPTLTTTPTPPAKYHAQQRPTKAPVQRRPYIAPALTTTKQPYVAPSVLQSTGKVTDASLLAFGQNGASRFRYTNRDKAAASTTGKKSEKQSDLYEPEFDIDIRIDLSSDAAQ</sequence>
<protein>
    <submittedName>
        <fullName evidence="2">Uncharacterized protein</fullName>
    </submittedName>
</protein>
<feature type="region of interest" description="Disordered" evidence="1">
    <location>
        <begin position="201"/>
        <end position="256"/>
    </location>
</feature>
<proteinExistence type="predicted"/>
<evidence type="ECO:0000313" key="2">
    <source>
        <dbReference type="EnsemblMetazoa" id="AALFPA23_023287.P34633"/>
    </source>
</evidence>
<evidence type="ECO:0000256" key="1">
    <source>
        <dbReference type="SAM" id="MobiDB-lite"/>
    </source>
</evidence>